<evidence type="ECO:0000256" key="4">
    <source>
        <dbReference type="PROSITE-ProRule" id="PRU00510"/>
    </source>
</evidence>
<evidence type="ECO:0000256" key="3">
    <source>
        <dbReference type="ARBA" id="ARBA00022833"/>
    </source>
</evidence>
<dbReference type="Pfam" id="PF01258">
    <property type="entry name" value="zf-dskA_traR"/>
    <property type="match status" value="1"/>
</dbReference>
<dbReference type="PANTHER" id="PTHR33823:SF4">
    <property type="entry name" value="GENERAL STRESS PROTEIN 16O"/>
    <property type="match status" value="1"/>
</dbReference>
<dbReference type="Gene3D" id="1.20.120.910">
    <property type="entry name" value="DksA, coiled-coil domain"/>
    <property type="match status" value="1"/>
</dbReference>
<protein>
    <recommendedName>
        <fullName evidence="5">Zinc finger DksA/TraR C4-type domain-containing protein</fullName>
    </recommendedName>
</protein>
<organism evidence="6 7">
    <name type="scientific">Candidatus Roizmanbacteria bacterium CG11_big_fil_rev_8_21_14_0_20_35_14</name>
    <dbReference type="NCBI Taxonomy" id="1974855"/>
    <lineage>
        <taxon>Bacteria</taxon>
        <taxon>Candidatus Roizmaniibacteriota</taxon>
    </lineage>
</organism>
<keyword evidence="1" id="KW-0479">Metal-binding</keyword>
<keyword evidence="2" id="KW-0863">Zinc-finger</keyword>
<sequence length="121" mass="14135">MDKKFPKKLISDQKEKLVKEKVKSLKQIEELKKDDPFSDPEHASDNAAIDTDVREQVGHDTIEAEVKDLERRVKEIDVALRKIIEHQYGICERCKKPIPQARLRLIPEAAYDIDCEKKLRK</sequence>
<feature type="domain" description="Zinc finger DksA/TraR C4-type" evidence="5">
    <location>
        <begin position="87"/>
        <end position="118"/>
    </location>
</feature>
<dbReference type="PROSITE" id="PS51128">
    <property type="entry name" value="ZF_DKSA_2"/>
    <property type="match status" value="1"/>
</dbReference>
<name>A0A2H0KLL8_9BACT</name>
<dbReference type="AlphaFoldDB" id="A0A2H0KLL8"/>
<dbReference type="EMBL" id="PCVL01000071">
    <property type="protein sequence ID" value="PIQ72160.1"/>
    <property type="molecule type" value="Genomic_DNA"/>
</dbReference>
<evidence type="ECO:0000313" key="7">
    <source>
        <dbReference type="Proteomes" id="UP000229570"/>
    </source>
</evidence>
<gene>
    <name evidence="6" type="ORF">COV86_04625</name>
</gene>
<dbReference type="InterPro" id="IPR000962">
    <property type="entry name" value="Znf_DskA_TraR"/>
</dbReference>
<evidence type="ECO:0000259" key="5">
    <source>
        <dbReference type="Pfam" id="PF01258"/>
    </source>
</evidence>
<keyword evidence="3" id="KW-0862">Zinc</keyword>
<evidence type="ECO:0000256" key="1">
    <source>
        <dbReference type="ARBA" id="ARBA00022723"/>
    </source>
</evidence>
<dbReference type="Proteomes" id="UP000229570">
    <property type="component" value="Unassembled WGS sequence"/>
</dbReference>
<dbReference type="SUPFAM" id="SSF57716">
    <property type="entry name" value="Glucocorticoid receptor-like (DNA-binding domain)"/>
    <property type="match status" value="1"/>
</dbReference>
<evidence type="ECO:0000256" key="2">
    <source>
        <dbReference type="ARBA" id="ARBA00022771"/>
    </source>
</evidence>
<reference evidence="6 7" key="1">
    <citation type="submission" date="2017-09" db="EMBL/GenBank/DDBJ databases">
        <title>Depth-based differentiation of microbial function through sediment-hosted aquifers and enrichment of novel symbionts in the deep terrestrial subsurface.</title>
        <authorList>
            <person name="Probst A.J."/>
            <person name="Ladd B."/>
            <person name="Jarett J.K."/>
            <person name="Geller-Mcgrath D.E."/>
            <person name="Sieber C.M."/>
            <person name="Emerson J.B."/>
            <person name="Anantharaman K."/>
            <person name="Thomas B.C."/>
            <person name="Malmstrom R."/>
            <person name="Stieglmeier M."/>
            <person name="Klingl A."/>
            <person name="Woyke T."/>
            <person name="Ryan C.M."/>
            <person name="Banfield J.F."/>
        </authorList>
    </citation>
    <scope>NUCLEOTIDE SEQUENCE [LARGE SCALE GENOMIC DNA]</scope>
    <source>
        <strain evidence="6">CG11_big_fil_rev_8_21_14_0_20_35_14</strain>
    </source>
</reference>
<dbReference type="PANTHER" id="PTHR33823">
    <property type="entry name" value="RNA POLYMERASE-BINDING TRANSCRIPTION FACTOR DKSA-RELATED"/>
    <property type="match status" value="1"/>
</dbReference>
<proteinExistence type="predicted"/>
<accession>A0A2H0KLL8</accession>
<feature type="zinc finger region" description="dksA C4-type" evidence="4">
    <location>
        <begin position="91"/>
        <end position="115"/>
    </location>
</feature>
<comment type="caution">
    <text evidence="6">The sequence shown here is derived from an EMBL/GenBank/DDBJ whole genome shotgun (WGS) entry which is preliminary data.</text>
</comment>
<dbReference type="GO" id="GO:0008270">
    <property type="term" value="F:zinc ion binding"/>
    <property type="evidence" value="ECO:0007669"/>
    <property type="project" value="UniProtKB-KW"/>
</dbReference>
<evidence type="ECO:0000313" key="6">
    <source>
        <dbReference type="EMBL" id="PIQ72160.1"/>
    </source>
</evidence>